<evidence type="ECO:0000256" key="1">
    <source>
        <dbReference type="ARBA" id="ARBA00022729"/>
    </source>
</evidence>
<evidence type="ECO:0000259" key="4">
    <source>
        <dbReference type="Pfam" id="PF03330"/>
    </source>
</evidence>
<keyword evidence="1" id="KW-0732">Signal</keyword>
<dbReference type="PANTHER" id="PTHR31836:SF21">
    <property type="entry name" value="EXPANSIN-LIKE PROTEIN 7"/>
    <property type="match status" value="1"/>
</dbReference>
<evidence type="ECO:0000256" key="2">
    <source>
        <dbReference type="SAM" id="MobiDB-lite"/>
    </source>
</evidence>
<comment type="caution">
    <text evidence="5">The sequence shown here is derived from an EMBL/GenBank/DDBJ whole genome shotgun (WGS) entry which is preliminary data.</text>
</comment>
<dbReference type="OrthoDB" id="406505at2759"/>
<name>A0A9N9BSW4_9GLOM</name>
<feature type="compositionally biased region" description="Basic residues" evidence="2">
    <location>
        <begin position="151"/>
        <end position="167"/>
    </location>
</feature>
<evidence type="ECO:0000256" key="3">
    <source>
        <dbReference type="SAM" id="Phobius"/>
    </source>
</evidence>
<organism evidence="5 6">
    <name type="scientific">Dentiscutata erythropus</name>
    <dbReference type="NCBI Taxonomy" id="1348616"/>
    <lineage>
        <taxon>Eukaryota</taxon>
        <taxon>Fungi</taxon>
        <taxon>Fungi incertae sedis</taxon>
        <taxon>Mucoromycota</taxon>
        <taxon>Glomeromycotina</taxon>
        <taxon>Glomeromycetes</taxon>
        <taxon>Diversisporales</taxon>
        <taxon>Gigasporaceae</taxon>
        <taxon>Dentiscutata</taxon>
    </lineage>
</organism>
<dbReference type="Pfam" id="PF03330">
    <property type="entry name" value="DPBB_1"/>
    <property type="match status" value="1"/>
</dbReference>
<evidence type="ECO:0000313" key="5">
    <source>
        <dbReference type="EMBL" id="CAG8576035.1"/>
    </source>
</evidence>
<dbReference type="AlphaFoldDB" id="A0A9N9BSW4"/>
<feature type="region of interest" description="Disordered" evidence="2">
    <location>
        <begin position="133"/>
        <end position="187"/>
    </location>
</feature>
<keyword evidence="3" id="KW-0812">Transmembrane</keyword>
<keyword evidence="6" id="KW-1185">Reference proteome</keyword>
<dbReference type="PANTHER" id="PTHR31836">
    <property type="match status" value="1"/>
</dbReference>
<dbReference type="CDD" id="cd22191">
    <property type="entry name" value="DPBB_RlpA_EXP_N-like"/>
    <property type="match status" value="1"/>
</dbReference>
<keyword evidence="3" id="KW-1133">Transmembrane helix</keyword>
<evidence type="ECO:0000313" key="6">
    <source>
        <dbReference type="Proteomes" id="UP000789405"/>
    </source>
</evidence>
<dbReference type="InterPro" id="IPR051477">
    <property type="entry name" value="Expansin_CellWall"/>
</dbReference>
<sequence>MKVTLPDSIKDKCREFTLDFTEESPENSCVKLTHDGKWKETDETLMGVAENILDVLTRYDIIGTEIQLNVLIRDNIDIHRYYHLKKAQIPIHWSEQALSTLPEFVELLLNLRNVLIVNLSLLMQIPTSKTHRVEKSFTVSSPSGKETHDKQNKKRQKRPKKTSRSIKQKSLPSLPPPVPSNQSTKPSAWQKTKTACAPCCNVLLTPYYKWSEWLEKKHPKVAPYKYAILISLGLFLIALLIIIIIAAVGGFQSNDTGTTGLAMSGSGDGTYYDPGVGIGSCGWQNYDSELVAAMNAPQYGIYADPADSPVCGKCIQITGPKGTVKVKVVDKCPVCKSGDIDMSSTAFKQIANLDDGRVKITWKGC</sequence>
<accession>A0A9N9BSW4</accession>
<feature type="transmembrane region" description="Helical" evidence="3">
    <location>
        <begin position="226"/>
        <end position="251"/>
    </location>
</feature>
<dbReference type="SUPFAM" id="SSF50685">
    <property type="entry name" value="Barwin-like endoglucanases"/>
    <property type="match status" value="1"/>
</dbReference>
<dbReference type="Proteomes" id="UP000789405">
    <property type="component" value="Unassembled WGS sequence"/>
</dbReference>
<protein>
    <submittedName>
        <fullName evidence="5">24684_t:CDS:1</fullName>
    </submittedName>
</protein>
<dbReference type="InterPro" id="IPR009009">
    <property type="entry name" value="RlpA-like_DPBB"/>
</dbReference>
<keyword evidence="3" id="KW-0472">Membrane</keyword>
<proteinExistence type="predicted"/>
<reference evidence="5" key="1">
    <citation type="submission" date="2021-06" db="EMBL/GenBank/DDBJ databases">
        <authorList>
            <person name="Kallberg Y."/>
            <person name="Tangrot J."/>
            <person name="Rosling A."/>
        </authorList>
    </citation>
    <scope>NUCLEOTIDE SEQUENCE</scope>
    <source>
        <strain evidence="5">MA453B</strain>
    </source>
</reference>
<dbReference type="InterPro" id="IPR036908">
    <property type="entry name" value="RlpA-like_sf"/>
</dbReference>
<dbReference type="EMBL" id="CAJVPY010002935">
    <property type="protein sequence ID" value="CAG8576035.1"/>
    <property type="molecule type" value="Genomic_DNA"/>
</dbReference>
<feature type="domain" description="RlpA-like protein double-psi beta-barrel" evidence="4">
    <location>
        <begin position="299"/>
        <end position="361"/>
    </location>
</feature>
<gene>
    <name evidence="5" type="ORF">DERYTH_LOCUS6446</name>
</gene>
<dbReference type="Gene3D" id="2.40.40.10">
    <property type="entry name" value="RlpA-like domain"/>
    <property type="match status" value="1"/>
</dbReference>